<keyword evidence="1" id="KW-1133">Transmembrane helix</keyword>
<dbReference type="AlphaFoldDB" id="A0A1M3T9P1"/>
<keyword evidence="1" id="KW-0472">Membrane</keyword>
<keyword evidence="2" id="KW-0732">Signal</keyword>
<keyword evidence="1" id="KW-0812">Transmembrane</keyword>
<sequence>MRCFFFLNILFVYCDCHLACWLAFCFSHLCGCWTFRISSCPRPAGAGYFPALPVGECCPSLAGARCRLRNFPLTNPTLLTGWVLTFLLLFPFSSVIFFSFGPLSFPRSSFFGSILLLTYFLFFFSLFIFRTCALPSLPLVCVFCLFVLCLFILS</sequence>
<evidence type="ECO:0000256" key="2">
    <source>
        <dbReference type="SAM" id="SignalP"/>
    </source>
</evidence>
<feature type="transmembrane region" description="Helical" evidence="1">
    <location>
        <begin position="135"/>
        <end position="153"/>
    </location>
</feature>
<protein>
    <submittedName>
        <fullName evidence="3">Uncharacterized protein</fullName>
    </submittedName>
</protein>
<dbReference type="Proteomes" id="UP000184063">
    <property type="component" value="Unassembled WGS sequence"/>
</dbReference>
<dbReference type="VEuPathDB" id="FungiDB:ASPFODRAFT_320845"/>
<name>A0A1M3T9P1_ASPLC</name>
<dbReference type="EMBL" id="KV878246">
    <property type="protein sequence ID" value="OJZ83471.1"/>
    <property type="molecule type" value="Genomic_DNA"/>
</dbReference>
<feature type="transmembrane region" description="Helical" evidence="1">
    <location>
        <begin position="79"/>
        <end position="98"/>
    </location>
</feature>
<reference evidence="4" key="1">
    <citation type="journal article" date="2017" name="Genome Biol.">
        <title>Comparative genomics reveals high biological diversity and specific adaptations in the industrially and medically important fungal genus Aspergillus.</title>
        <authorList>
            <person name="de Vries R.P."/>
            <person name="Riley R."/>
            <person name="Wiebenga A."/>
            <person name="Aguilar-Osorio G."/>
            <person name="Amillis S."/>
            <person name="Uchima C.A."/>
            <person name="Anderluh G."/>
            <person name="Asadollahi M."/>
            <person name="Askin M."/>
            <person name="Barry K."/>
            <person name="Battaglia E."/>
            <person name="Bayram O."/>
            <person name="Benocci T."/>
            <person name="Braus-Stromeyer S.A."/>
            <person name="Caldana C."/>
            <person name="Canovas D."/>
            <person name="Cerqueira G.C."/>
            <person name="Chen F."/>
            <person name="Chen W."/>
            <person name="Choi C."/>
            <person name="Clum A."/>
            <person name="Dos Santos R.A."/>
            <person name="Damasio A.R."/>
            <person name="Diallinas G."/>
            <person name="Emri T."/>
            <person name="Fekete E."/>
            <person name="Flipphi M."/>
            <person name="Freyberg S."/>
            <person name="Gallo A."/>
            <person name="Gournas C."/>
            <person name="Habgood R."/>
            <person name="Hainaut M."/>
            <person name="Harispe M.L."/>
            <person name="Henrissat B."/>
            <person name="Hilden K.S."/>
            <person name="Hope R."/>
            <person name="Hossain A."/>
            <person name="Karabika E."/>
            <person name="Karaffa L."/>
            <person name="Karanyi Z."/>
            <person name="Krasevec N."/>
            <person name="Kuo A."/>
            <person name="Kusch H."/>
            <person name="LaButti K."/>
            <person name="Lagendijk E.L."/>
            <person name="Lapidus A."/>
            <person name="Levasseur A."/>
            <person name="Lindquist E."/>
            <person name="Lipzen A."/>
            <person name="Logrieco A.F."/>
            <person name="MacCabe A."/>
            <person name="Maekelae M.R."/>
            <person name="Malavazi I."/>
            <person name="Melin P."/>
            <person name="Meyer V."/>
            <person name="Mielnichuk N."/>
            <person name="Miskei M."/>
            <person name="Molnar A.P."/>
            <person name="Mule G."/>
            <person name="Ngan C.Y."/>
            <person name="Orejas M."/>
            <person name="Orosz E."/>
            <person name="Ouedraogo J.P."/>
            <person name="Overkamp K.M."/>
            <person name="Park H.-S."/>
            <person name="Perrone G."/>
            <person name="Piumi F."/>
            <person name="Punt P.J."/>
            <person name="Ram A.F."/>
            <person name="Ramon A."/>
            <person name="Rauscher S."/>
            <person name="Record E."/>
            <person name="Riano-Pachon D.M."/>
            <person name="Robert V."/>
            <person name="Roehrig J."/>
            <person name="Ruller R."/>
            <person name="Salamov A."/>
            <person name="Salih N.S."/>
            <person name="Samson R.A."/>
            <person name="Sandor E."/>
            <person name="Sanguinetti M."/>
            <person name="Schuetze T."/>
            <person name="Sepcic K."/>
            <person name="Shelest E."/>
            <person name="Sherlock G."/>
            <person name="Sophianopoulou V."/>
            <person name="Squina F.M."/>
            <person name="Sun H."/>
            <person name="Susca A."/>
            <person name="Todd R.B."/>
            <person name="Tsang A."/>
            <person name="Unkles S.E."/>
            <person name="van de Wiele N."/>
            <person name="van Rossen-Uffink D."/>
            <person name="Oliveira J.V."/>
            <person name="Vesth T.C."/>
            <person name="Visser J."/>
            <person name="Yu J.-H."/>
            <person name="Zhou M."/>
            <person name="Andersen M.R."/>
            <person name="Archer D.B."/>
            <person name="Baker S.E."/>
            <person name="Benoit I."/>
            <person name="Brakhage A.A."/>
            <person name="Braus G.H."/>
            <person name="Fischer R."/>
            <person name="Frisvad J.C."/>
            <person name="Goldman G.H."/>
            <person name="Houbraken J."/>
            <person name="Oakley B."/>
            <person name="Pocsi I."/>
            <person name="Scazzocchio C."/>
            <person name="Seiboth B."/>
            <person name="vanKuyk P.A."/>
            <person name="Wortman J."/>
            <person name="Dyer P.S."/>
            <person name="Grigoriev I.V."/>
        </authorList>
    </citation>
    <scope>NUCLEOTIDE SEQUENCE [LARGE SCALE GENOMIC DNA]</scope>
    <source>
        <strain evidence="4">CBS 106.47</strain>
    </source>
</reference>
<proteinExistence type="predicted"/>
<feature type="chain" id="PRO_5012341094" evidence="2">
    <location>
        <begin position="17"/>
        <end position="154"/>
    </location>
</feature>
<gene>
    <name evidence="3" type="ORF">ASPFODRAFT_320845</name>
</gene>
<feature type="transmembrane region" description="Helical" evidence="1">
    <location>
        <begin position="110"/>
        <end position="129"/>
    </location>
</feature>
<accession>A0A1M3T9P1</accession>
<feature type="signal peptide" evidence="2">
    <location>
        <begin position="1"/>
        <end position="16"/>
    </location>
</feature>
<evidence type="ECO:0000256" key="1">
    <source>
        <dbReference type="SAM" id="Phobius"/>
    </source>
</evidence>
<evidence type="ECO:0000313" key="4">
    <source>
        <dbReference type="Proteomes" id="UP000184063"/>
    </source>
</evidence>
<evidence type="ECO:0000313" key="3">
    <source>
        <dbReference type="EMBL" id="OJZ83471.1"/>
    </source>
</evidence>
<organism evidence="3 4">
    <name type="scientific">Aspergillus luchuensis (strain CBS 106.47)</name>
    <dbReference type="NCBI Taxonomy" id="1137211"/>
    <lineage>
        <taxon>Eukaryota</taxon>
        <taxon>Fungi</taxon>
        <taxon>Dikarya</taxon>
        <taxon>Ascomycota</taxon>
        <taxon>Pezizomycotina</taxon>
        <taxon>Eurotiomycetes</taxon>
        <taxon>Eurotiomycetidae</taxon>
        <taxon>Eurotiales</taxon>
        <taxon>Aspergillaceae</taxon>
        <taxon>Aspergillus</taxon>
        <taxon>Aspergillus subgen. Circumdati</taxon>
    </lineage>
</organism>